<evidence type="ECO:0000256" key="1">
    <source>
        <dbReference type="ARBA" id="ARBA00004300"/>
    </source>
</evidence>
<evidence type="ECO:0000256" key="4">
    <source>
        <dbReference type="ARBA" id="ARBA00022553"/>
    </source>
</evidence>
<gene>
    <name evidence="11" type="primary">MCPH1</name>
</gene>
<evidence type="ECO:0000256" key="7">
    <source>
        <dbReference type="ARBA" id="ARBA00025455"/>
    </source>
</evidence>
<dbReference type="Ensembl" id="ENSOANT00000008573.2">
    <property type="protein sequence ID" value="ENSOANP00000008571.2"/>
    <property type="gene ID" value="ENSOANG00000005388.4"/>
</dbReference>
<dbReference type="GO" id="GO:0005813">
    <property type="term" value="C:centrosome"/>
    <property type="evidence" value="ECO:0007669"/>
    <property type="project" value="UniProtKB-SubCell"/>
</dbReference>
<feature type="region of interest" description="Disordered" evidence="9">
    <location>
        <begin position="166"/>
        <end position="607"/>
    </location>
</feature>
<feature type="compositionally biased region" description="Basic and acidic residues" evidence="9">
    <location>
        <begin position="252"/>
        <end position="272"/>
    </location>
</feature>
<dbReference type="STRING" id="9258.ENSOANP00000008571"/>
<dbReference type="GeneTree" id="ENSGT00390000018842"/>
<name>F6VGB2_ORNAN</name>
<keyword evidence="6" id="KW-0206">Cytoskeleton</keyword>
<sequence length="818" mass="91237">MNEWILRGVHFRLPRGHVVSRTVSKTFNKHITHVVFKEGRQSTWNKAQKAGVKLVSVLWVDKCREVGVHIDESLFPAINTNEGLSTLTEKKVSMKQPKDFVPKTPENDRRLQKKFEKMAKELVNQKAAIDGSLTYSPTNKIKNECLEMEKRIKEMKAKRENLSFTEDPVVDDSNSSSDDLRGSLKSERRKKSVSGSREVESGARVTTSDLNPREKPSAASSTDPSRVTPKRTKEQIAKEKQGSQHTLVTELHNVERGRSEGMSERTLVDRDPLGPSAATPKSHPFRQAKGPIPENLTNKMNHCWPRINSPTTSDELGAKEKSRGKRPSMKLTAAILHQGASEVPSQLKSKSGSETSNSEDASYDDYFSPANLNERTAPISSVFAPGRQQKSPGPPRLTQRVSLFRGKRKSLLGKAEATQVCKKKTRLDQVSDGPAEERDAEPHQPGKWKGVLVAEPASERGIPTAIETPECSSRSDPEKIKSKTDSGTRSKNSRLRPGELMPRSGSVDGGPDAFPSVERRITENPHPVERASVLAGTREKEDSANSETFSSGEGETPTAKVTEEHRLPFKDGSDVEGSTEEKESQPRTCVQSVKNGKERRDGDGVRQNLEDRKIKPHWKSKKTEEVTKPTRTLVMTSMPSEKQSVVLQVVKTLQGFSCAPAVCETTTHVVVGAPRRTLNVLLGIARGCWIVSYEWVLWSLEFGRWISEEPYELSDDFPAAPLCRLERHLAGGDYQQNLFSSHPVMYITTTSDPPWPKLVELVELCGGRVSKLLRHASLCIGSYRGKKQPQIKYLSEKWILDSITQHKICPIENYLILE</sequence>
<reference evidence="11" key="3">
    <citation type="submission" date="2025-09" db="UniProtKB">
        <authorList>
            <consortium name="Ensembl"/>
        </authorList>
    </citation>
    <scope>IDENTIFICATION</scope>
    <source>
        <strain evidence="11">Glennie</strain>
    </source>
</reference>
<feature type="domain" description="BRCT" evidence="10">
    <location>
        <begin position="734"/>
        <end position="816"/>
    </location>
</feature>
<feature type="compositionally biased region" description="Basic and acidic residues" evidence="9">
    <location>
        <begin position="435"/>
        <end position="444"/>
    </location>
</feature>
<dbReference type="SMART" id="SM00292">
    <property type="entry name" value="BRCT"/>
    <property type="match status" value="2"/>
</dbReference>
<reference evidence="11 12" key="1">
    <citation type="journal article" date="2008" name="Nature">
        <title>Genome analysis of the platypus reveals unique signatures of evolution.</title>
        <authorList>
            <person name="Warren W.C."/>
            <person name="Hillier L.W."/>
            <person name="Marshall Graves J.A."/>
            <person name="Birney E."/>
            <person name="Ponting C.P."/>
            <person name="Grutzner F."/>
            <person name="Belov K."/>
            <person name="Miller W."/>
            <person name="Clarke L."/>
            <person name="Chinwalla A.T."/>
            <person name="Yang S.P."/>
            <person name="Heger A."/>
            <person name="Locke D.P."/>
            <person name="Miethke P."/>
            <person name="Waters P.D."/>
            <person name="Veyrunes F."/>
            <person name="Fulton L."/>
            <person name="Fulton B."/>
            <person name="Graves T."/>
            <person name="Wallis J."/>
            <person name="Puente X.S."/>
            <person name="Lopez-Otin C."/>
            <person name="Ordonez G.R."/>
            <person name="Eichler E.E."/>
            <person name="Chen L."/>
            <person name="Cheng Z."/>
            <person name="Deakin J.E."/>
            <person name="Alsop A."/>
            <person name="Thompson K."/>
            <person name="Kirby P."/>
            <person name="Papenfuss A.T."/>
            <person name="Wakefield M.J."/>
            <person name="Olender T."/>
            <person name="Lancet D."/>
            <person name="Huttley G.A."/>
            <person name="Smit A.F."/>
            <person name="Pask A."/>
            <person name="Temple-Smith P."/>
            <person name="Batzer M.A."/>
            <person name="Walker J.A."/>
            <person name="Konkel M.K."/>
            <person name="Harris R.S."/>
            <person name="Whittington C.M."/>
            <person name="Wong E.S."/>
            <person name="Gemmell N.J."/>
            <person name="Buschiazzo E."/>
            <person name="Vargas Jentzsch I.M."/>
            <person name="Merkel A."/>
            <person name="Schmitz J."/>
            <person name="Zemann A."/>
            <person name="Churakov G."/>
            <person name="Kriegs J.O."/>
            <person name="Brosius J."/>
            <person name="Murchison E.P."/>
            <person name="Sachidanandam R."/>
            <person name="Smith C."/>
            <person name="Hannon G.J."/>
            <person name="Tsend-Ayush E."/>
            <person name="McMillan D."/>
            <person name="Attenborough R."/>
            <person name="Rens W."/>
            <person name="Ferguson-Smith M."/>
            <person name="Lefevre C.M."/>
            <person name="Sharp J.A."/>
            <person name="Nicholas K.R."/>
            <person name="Ray D.A."/>
            <person name="Kube M."/>
            <person name="Reinhardt R."/>
            <person name="Pringle T.H."/>
            <person name="Taylor J."/>
            <person name="Jones R.C."/>
            <person name="Nixon B."/>
            <person name="Dacheux J.L."/>
            <person name="Niwa H."/>
            <person name="Sekita Y."/>
            <person name="Huang X."/>
            <person name="Stark A."/>
            <person name="Kheradpour P."/>
            <person name="Kellis M."/>
            <person name="Flicek P."/>
            <person name="Chen Y."/>
            <person name="Webber C."/>
            <person name="Hardison R."/>
            <person name="Nelson J."/>
            <person name="Hallsworth-Pepin K."/>
            <person name="Delehaunty K."/>
            <person name="Markovic C."/>
            <person name="Minx P."/>
            <person name="Feng Y."/>
            <person name="Kremitzki C."/>
            <person name="Mitreva M."/>
            <person name="Glasscock J."/>
            <person name="Wylie T."/>
            <person name="Wohldmann P."/>
            <person name="Thiru P."/>
            <person name="Nhan M.N."/>
            <person name="Pohl C.S."/>
            <person name="Smith S.M."/>
            <person name="Hou S."/>
            <person name="Nefedov M."/>
            <person name="de Jong P.J."/>
            <person name="Renfree M.B."/>
            <person name="Mardis E.R."/>
            <person name="Wilson R.K."/>
        </authorList>
    </citation>
    <scope>NUCLEOTIDE SEQUENCE [LARGE SCALE GENOMIC DNA]</scope>
    <source>
        <strain evidence="11 12">Glennie</strain>
    </source>
</reference>
<dbReference type="FunFam" id="3.40.50.10190:FF:000047">
    <property type="entry name" value="Microcephalin"/>
    <property type="match status" value="1"/>
</dbReference>
<feature type="compositionally biased region" description="Basic and acidic residues" evidence="9">
    <location>
        <begin position="561"/>
        <end position="585"/>
    </location>
</feature>
<keyword evidence="4" id="KW-0597">Phosphoprotein</keyword>
<evidence type="ECO:0000256" key="2">
    <source>
        <dbReference type="ARBA" id="ARBA00017027"/>
    </source>
</evidence>
<feature type="compositionally biased region" description="Basic and acidic residues" evidence="9">
    <location>
        <begin position="517"/>
        <end position="529"/>
    </location>
</feature>
<dbReference type="InterPro" id="IPR001357">
    <property type="entry name" value="BRCT_dom"/>
</dbReference>
<comment type="subunit">
    <text evidence="8">Interacts with CDC27 and maybe other components of the APC/C complex. Interacts with histone variant H2AX under DNA damage conditions.</text>
</comment>
<feature type="compositionally biased region" description="Basic and acidic residues" evidence="9">
    <location>
        <begin position="473"/>
        <end position="488"/>
    </location>
</feature>
<dbReference type="CDD" id="cd17751">
    <property type="entry name" value="BRCT_microcephalin_rpt3"/>
    <property type="match status" value="1"/>
</dbReference>
<feature type="compositionally biased region" description="Polar residues" evidence="9">
    <location>
        <begin position="343"/>
        <end position="360"/>
    </location>
</feature>
<comment type="function">
    <text evidence="7">Implicated in chromosome condensation and DNA damage induced cellular responses. May play a role in neurogenesis and regulation of the size of the cerebral cortex.</text>
</comment>
<dbReference type="HOGENOM" id="CLU_022062_0_0_1"/>
<evidence type="ECO:0000256" key="9">
    <source>
        <dbReference type="SAM" id="MobiDB-lite"/>
    </source>
</evidence>
<dbReference type="SUPFAM" id="SSF52113">
    <property type="entry name" value="BRCT domain"/>
    <property type="match status" value="3"/>
</dbReference>
<dbReference type="InterPro" id="IPR036420">
    <property type="entry name" value="BRCT_dom_sf"/>
</dbReference>
<accession>F6VGB2</accession>
<keyword evidence="12" id="KW-1185">Reference proteome</keyword>
<evidence type="ECO:0000256" key="8">
    <source>
        <dbReference type="ARBA" id="ARBA00026061"/>
    </source>
</evidence>
<dbReference type="Pfam" id="PF12738">
    <property type="entry name" value="PTCB-BRCT"/>
    <property type="match status" value="1"/>
</dbReference>
<dbReference type="PANTHER" id="PTHR14625">
    <property type="entry name" value="MICROCEPHALIN"/>
    <property type="match status" value="1"/>
</dbReference>
<evidence type="ECO:0000256" key="3">
    <source>
        <dbReference type="ARBA" id="ARBA00022490"/>
    </source>
</evidence>
<keyword evidence="5" id="KW-0677">Repeat</keyword>
<feature type="compositionally biased region" description="Basic and acidic residues" evidence="9">
    <location>
        <begin position="595"/>
        <end position="607"/>
    </location>
</feature>
<dbReference type="Pfam" id="PF12258">
    <property type="entry name" value="Microcephalin"/>
    <property type="match status" value="1"/>
</dbReference>
<keyword evidence="3" id="KW-0963">Cytoplasm</keyword>
<evidence type="ECO:0000256" key="5">
    <source>
        <dbReference type="ARBA" id="ARBA00022737"/>
    </source>
</evidence>
<reference evidence="11" key="2">
    <citation type="submission" date="2025-08" db="UniProtKB">
        <authorList>
            <consortium name="Ensembl"/>
        </authorList>
    </citation>
    <scope>IDENTIFICATION</scope>
    <source>
        <strain evidence="11">Glennie</strain>
    </source>
</reference>
<dbReference type="eggNOG" id="KOG4362">
    <property type="taxonomic scope" value="Eukaryota"/>
</dbReference>
<feature type="domain" description="BRCT" evidence="10">
    <location>
        <begin position="655"/>
        <end position="713"/>
    </location>
</feature>
<evidence type="ECO:0000313" key="11">
    <source>
        <dbReference type="Ensembl" id="ENSOANP00000008571.2"/>
    </source>
</evidence>
<feature type="compositionally biased region" description="Basic and acidic residues" evidence="9">
    <location>
        <begin position="231"/>
        <end position="242"/>
    </location>
</feature>
<dbReference type="PROSITE" id="PS50172">
    <property type="entry name" value="BRCT"/>
    <property type="match status" value="2"/>
</dbReference>
<dbReference type="Pfam" id="PF00533">
    <property type="entry name" value="BRCT"/>
    <property type="match status" value="1"/>
</dbReference>
<dbReference type="Bgee" id="ENSOANG00000005388">
    <property type="expression patterns" value="Expressed in testis and 8 other cell types or tissues"/>
</dbReference>
<evidence type="ECO:0000256" key="6">
    <source>
        <dbReference type="ARBA" id="ARBA00023212"/>
    </source>
</evidence>
<evidence type="ECO:0000313" key="12">
    <source>
        <dbReference type="Proteomes" id="UP000002279"/>
    </source>
</evidence>
<dbReference type="InterPro" id="IPR022047">
    <property type="entry name" value="Microcephalin-like"/>
</dbReference>
<dbReference type="PANTHER" id="PTHR14625:SF3">
    <property type="entry name" value="MICROCEPHALIN"/>
    <property type="match status" value="1"/>
</dbReference>
<evidence type="ECO:0000259" key="10">
    <source>
        <dbReference type="PROSITE" id="PS50172"/>
    </source>
</evidence>
<dbReference type="CDD" id="cd17716">
    <property type="entry name" value="BRCT_microcephalin_rpt1"/>
    <property type="match status" value="1"/>
</dbReference>
<organism evidence="11 12">
    <name type="scientific">Ornithorhynchus anatinus</name>
    <name type="common">Duckbill platypus</name>
    <dbReference type="NCBI Taxonomy" id="9258"/>
    <lineage>
        <taxon>Eukaryota</taxon>
        <taxon>Metazoa</taxon>
        <taxon>Chordata</taxon>
        <taxon>Craniata</taxon>
        <taxon>Vertebrata</taxon>
        <taxon>Euteleostomi</taxon>
        <taxon>Mammalia</taxon>
        <taxon>Monotremata</taxon>
        <taxon>Ornithorhynchidae</taxon>
        <taxon>Ornithorhynchus</taxon>
    </lineage>
</organism>
<dbReference type="GO" id="GO:0021987">
    <property type="term" value="P:cerebral cortex development"/>
    <property type="evidence" value="ECO:0007669"/>
    <property type="project" value="InterPro"/>
</dbReference>
<dbReference type="InterPro" id="IPR029504">
    <property type="entry name" value="Microcephalin_mammal"/>
</dbReference>
<protein>
    <recommendedName>
        <fullName evidence="2">Microcephalin</fullName>
    </recommendedName>
</protein>
<comment type="subcellular location">
    <subcellularLocation>
        <location evidence="1">Cytoplasm</location>
        <location evidence="1">Cytoskeleton</location>
        <location evidence="1">Microtubule organizing center</location>
        <location evidence="1">Centrosome</location>
    </subcellularLocation>
</comment>
<proteinExistence type="predicted"/>
<dbReference type="AlphaFoldDB" id="F6VGB2"/>
<dbReference type="Proteomes" id="UP000002279">
    <property type="component" value="Chromosome X1"/>
</dbReference>
<dbReference type="Gene3D" id="3.40.50.10190">
    <property type="entry name" value="BRCT domain"/>
    <property type="match status" value="3"/>
</dbReference>
<dbReference type="Pfam" id="PF16589">
    <property type="entry name" value="BRCT_2"/>
    <property type="match status" value="1"/>
</dbReference>
<dbReference type="CDD" id="cd17736">
    <property type="entry name" value="BRCT_microcephalin_rpt2"/>
    <property type="match status" value="1"/>
</dbReference>